<dbReference type="OrthoDB" id="427175at2"/>
<sequence>MSKIADGLKQILVVGNCKENLLLMQSILESQEYQIQLTCGLTNEIVQMEKAKPDLIILNEEILTQSLEISYIDIINSVKTTPVLWLISASKMHLFQTFPVEIEEIIYKPFDIDELFSKVAFLLKRNKTQQTDSCESKKTWLMRVSKQDPLYQQHTELLCFCPETIWDKLLAEGYEIVTNTNTFSAFN</sequence>
<dbReference type="RefSeq" id="WP_015193606.1">
    <property type="nucleotide sequence ID" value="NC_019748.1"/>
</dbReference>
<gene>
    <name evidence="1" type="ordered locus">Sta7437_2399</name>
</gene>
<dbReference type="EMBL" id="CP003653">
    <property type="protein sequence ID" value="AFZ35938.1"/>
    <property type="molecule type" value="Genomic_DNA"/>
</dbReference>
<evidence type="ECO:0000313" key="2">
    <source>
        <dbReference type="Proteomes" id="UP000010473"/>
    </source>
</evidence>
<name>K9XTR9_STAC7</name>
<accession>K9XTR9</accession>
<proteinExistence type="predicted"/>
<protein>
    <recommendedName>
        <fullName evidence="3">Response regulatory domain-containing protein</fullName>
    </recommendedName>
</protein>
<dbReference type="KEGG" id="scs:Sta7437_2399"/>
<keyword evidence="2" id="KW-1185">Reference proteome</keyword>
<dbReference type="HOGENOM" id="CLU_1446822_0_0_3"/>
<dbReference type="InterPro" id="IPR011006">
    <property type="entry name" value="CheY-like_superfamily"/>
</dbReference>
<dbReference type="SUPFAM" id="SSF52172">
    <property type="entry name" value="CheY-like"/>
    <property type="match status" value="1"/>
</dbReference>
<organism evidence="1 2">
    <name type="scientific">Stanieria cyanosphaera (strain ATCC 29371 / PCC 7437)</name>
    <dbReference type="NCBI Taxonomy" id="111780"/>
    <lineage>
        <taxon>Bacteria</taxon>
        <taxon>Bacillati</taxon>
        <taxon>Cyanobacteriota</taxon>
        <taxon>Cyanophyceae</taxon>
        <taxon>Pleurocapsales</taxon>
        <taxon>Dermocarpellaceae</taxon>
        <taxon>Stanieria</taxon>
    </lineage>
</organism>
<evidence type="ECO:0008006" key="3">
    <source>
        <dbReference type="Google" id="ProtNLM"/>
    </source>
</evidence>
<dbReference type="Proteomes" id="UP000010473">
    <property type="component" value="Chromosome"/>
</dbReference>
<dbReference type="eggNOG" id="COG3706">
    <property type="taxonomic scope" value="Bacteria"/>
</dbReference>
<dbReference type="AlphaFoldDB" id="K9XTR9"/>
<evidence type="ECO:0000313" key="1">
    <source>
        <dbReference type="EMBL" id="AFZ35938.1"/>
    </source>
</evidence>
<dbReference type="Gene3D" id="3.40.50.2300">
    <property type="match status" value="1"/>
</dbReference>
<reference evidence="2" key="1">
    <citation type="journal article" date="2013" name="Proc. Natl. Acad. Sci. U.S.A.">
        <title>Improving the coverage of the cyanobacterial phylum using diversity-driven genome sequencing.</title>
        <authorList>
            <person name="Shih P.M."/>
            <person name="Wu D."/>
            <person name="Latifi A."/>
            <person name="Axen S.D."/>
            <person name="Fewer D.P."/>
            <person name="Talla E."/>
            <person name="Calteau A."/>
            <person name="Cai F."/>
            <person name="Tandeau de Marsac N."/>
            <person name="Rippka R."/>
            <person name="Herdman M."/>
            <person name="Sivonen K."/>
            <person name="Coursin T."/>
            <person name="Laurent T."/>
            <person name="Goodwin L."/>
            <person name="Nolan M."/>
            <person name="Davenport K.W."/>
            <person name="Han C.S."/>
            <person name="Rubin E.M."/>
            <person name="Eisen J.A."/>
            <person name="Woyke T."/>
            <person name="Gugger M."/>
            <person name="Kerfeld C.A."/>
        </authorList>
    </citation>
    <scope>NUCLEOTIDE SEQUENCE [LARGE SCALE GENOMIC DNA]</scope>
    <source>
        <strain evidence="2">ATCC 29371 / PCC 7437</strain>
    </source>
</reference>